<organism evidence="3 4">
    <name type="scientific">Candidatus Phytoplasma citri</name>
    <dbReference type="NCBI Taxonomy" id="180978"/>
    <lineage>
        <taxon>Bacteria</taxon>
        <taxon>Bacillati</taxon>
        <taxon>Mycoplasmatota</taxon>
        <taxon>Mollicutes</taxon>
        <taxon>Acholeplasmatales</taxon>
        <taxon>Acholeplasmataceae</taxon>
        <taxon>Candidatus Phytoplasma</taxon>
        <taxon>16SrII (Peanut WB group)</taxon>
    </lineage>
</organism>
<reference evidence="2 5" key="2">
    <citation type="journal article" date="2023" name="Int. J. Syst. Evol. Microbiol.">
        <title>The observation of taxonomic boundaries for the 16SrII and 16SrXXV phytoplasmas using genome-based delimitation.</title>
        <authorList>
            <person name="Rodrigues Jardim B."/>
            <person name="Tran-Nguyen L.T.T."/>
            <person name="Gambley C."/>
            <person name="Al-Sadi A.M."/>
            <person name="Al-Subhi A.M."/>
            <person name="Foissac X."/>
            <person name="Salar P."/>
            <person name="Cai H."/>
            <person name="Yang J.Y."/>
            <person name="Davis R."/>
            <person name="Jones L."/>
            <person name="Rodoni B."/>
            <person name="Constable F.E."/>
        </authorList>
    </citation>
    <scope>NUCLEOTIDE SEQUENCE [LARGE SCALE GENOMIC DNA]</scope>
    <source>
        <strain evidence="2">BAWM-OMN-P75</strain>
    </source>
</reference>
<dbReference type="AlphaFoldDB" id="A0A1S9M5P0"/>
<feature type="transmembrane region" description="Helical" evidence="1">
    <location>
        <begin position="24"/>
        <end position="44"/>
    </location>
</feature>
<keyword evidence="5" id="KW-1185">Reference proteome</keyword>
<reference evidence="3 4" key="1">
    <citation type="submission" date="2017-02" db="EMBL/GenBank/DDBJ databases">
        <title>A draft genome of 'Candidatus Phytoplasma aurantifolia' the agent of the witches-broom disease of lime.</title>
        <authorList>
            <person name="Foissac X."/>
            <person name="Carle P."/>
        </authorList>
    </citation>
    <scope>NUCLEOTIDE SEQUENCE [LARGE SCALE GENOMIC DNA]</scope>
    <source>
        <strain evidence="3 4">WBDL</strain>
    </source>
</reference>
<dbReference type="EMBL" id="MWKN01000002">
    <property type="protein sequence ID" value="OOP60570.1"/>
    <property type="molecule type" value="Genomic_DNA"/>
</dbReference>
<dbReference type="Proteomes" id="UP000189722">
    <property type="component" value="Unassembled WGS sequence"/>
</dbReference>
<proteinExistence type="predicted"/>
<evidence type="ECO:0000313" key="4">
    <source>
        <dbReference type="Proteomes" id="UP000189722"/>
    </source>
</evidence>
<keyword evidence="1" id="KW-0472">Membrane</keyword>
<evidence type="ECO:0000313" key="5">
    <source>
        <dbReference type="Proteomes" id="UP001383392"/>
    </source>
</evidence>
<evidence type="ECO:0008006" key="6">
    <source>
        <dbReference type="Google" id="ProtNLM"/>
    </source>
</evidence>
<evidence type="ECO:0000313" key="3">
    <source>
        <dbReference type="EMBL" id="OOP60570.1"/>
    </source>
</evidence>
<comment type="caution">
    <text evidence="3">The sequence shown here is derived from an EMBL/GenBank/DDBJ whole genome shotgun (WGS) entry which is preliminary data.</text>
</comment>
<keyword evidence="1" id="KW-0812">Transmembrane</keyword>
<gene>
    <name evidence="3" type="ORF">B2G44_00215</name>
    <name evidence="2" type="ORF">OC712_00110</name>
</gene>
<evidence type="ECO:0000313" key="2">
    <source>
        <dbReference type="EMBL" id="MEK0308898.1"/>
    </source>
</evidence>
<accession>A0A1S9M5P0</accession>
<dbReference type="Proteomes" id="UP001383392">
    <property type="component" value="Unassembled WGS sequence"/>
</dbReference>
<name>A0A1S9M5P0_9MOLU</name>
<feature type="transmembrane region" description="Helical" evidence="1">
    <location>
        <begin position="51"/>
        <end position="72"/>
    </location>
</feature>
<protein>
    <recommendedName>
        <fullName evidence="6">Preprotein translocase subunit SecE</fullName>
    </recommendedName>
</protein>
<dbReference type="RefSeq" id="WP_078122862.1">
    <property type="nucleotide sequence ID" value="NZ_JAOSJG010000001.1"/>
</dbReference>
<feature type="transmembrane region" description="Helical" evidence="1">
    <location>
        <begin position="92"/>
        <end position="114"/>
    </location>
</feature>
<dbReference type="STRING" id="180978.B2G44_00215"/>
<dbReference type="OrthoDB" id="9972300at2"/>
<keyword evidence="1" id="KW-1133">Transmembrane helix</keyword>
<sequence length="125" mass="14929">MVYKKIEEKPTIPLMQVLREEYSLINIFCVILSMIFLGVCCNCFHQFPDHWSICLLLLSSVFFLISIFPFVRNIFFDLRLVSFPTKIQIIKQIIQVFVFTVILILILNLFQYFYDVYMISLLKKN</sequence>
<dbReference type="EMBL" id="JAOSJG010000001">
    <property type="protein sequence ID" value="MEK0308898.1"/>
    <property type="molecule type" value="Genomic_DNA"/>
</dbReference>
<evidence type="ECO:0000256" key="1">
    <source>
        <dbReference type="SAM" id="Phobius"/>
    </source>
</evidence>